<dbReference type="Pfam" id="PF13302">
    <property type="entry name" value="Acetyltransf_3"/>
    <property type="match status" value="1"/>
</dbReference>
<dbReference type="Gene3D" id="3.40.630.30">
    <property type="match status" value="1"/>
</dbReference>
<gene>
    <name evidence="5" type="ORF">J2W69_003960</name>
</gene>
<accession>A0ABU1W4T8</accession>
<evidence type="ECO:0000313" key="6">
    <source>
        <dbReference type="Proteomes" id="UP001257909"/>
    </source>
</evidence>
<keyword evidence="6" id="KW-1185">Reference proteome</keyword>
<dbReference type="EMBL" id="JAVDWR010000026">
    <property type="protein sequence ID" value="MDR7122977.1"/>
    <property type="molecule type" value="Genomic_DNA"/>
</dbReference>
<dbReference type="PANTHER" id="PTHR43792">
    <property type="entry name" value="GNAT FAMILY, PUTATIVE (AFU_ORTHOLOGUE AFUA_3G00765)-RELATED-RELATED"/>
    <property type="match status" value="1"/>
</dbReference>
<name>A0ABU1W4T8_9GAMM</name>
<comment type="similarity">
    <text evidence="3">Belongs to the acetyltransferase family. RimJ subfamily.</text>
</comment>
<keyword evidence="1" id="KW-0808">Transferase</keyword>
<dbReference type="PANTHER" id="PTHR43792:SF8">
    <property type="entry name" value="[RIBOSOMAL PROTEIN US5]-ALANINE N-ACETYLTRANSFERASE"/>
    <property type="match status" value="1"/>
</dbReference>
<evidence type="ECO:0000259" key="4">
    <source>
        <dbReference type="PROSITE" id="PS51186"/>
    </source>
</evidence>
<proteinExistence type="inferred from homology"/>
<reference evidence="5 6" key="1">
    <citation type="submission" date="2023-07" db="EMBL/GenBank/DDBJ databases">
        <title>Sorghum-associated microbial communities from plants grown in Nebraska, USA.</title>
        <authorList>
            <person name="Schachtman D."/>
        </authorList>
    </citation>
    <scope>NUCLEOTIDE SEQUENCE [LARGE SCALE GENOMIC DNA]</scope>
    <source>
        <strain evidence="5 6">4138</strain>
    </source>
</reference>
<dbReference type="PROSITE" id="PS51186">
    <property type="entry name" value="GNAT"/>
    <property type="match status" value="1"/>
</dbReference>
<evidence type="ECO:0000313" key="5">
    <source>
        <dbReference type="EMBL" id="MDR7122977.1"/>
    </source>
</evidence>
<dbReference type="Proteomes" id="UP001257909">
    <property type="component" value="Unassembled WGS sequence"/>
</dbReference>
<dbReference type="InterPro" id="IPR051531">
    <property type="entry name" value="N-acetyltransferase"/>
</dbReference>
<dbReference type="InterPro" id="IPR016181">
    <property type="entry name" value="Acyl_CoA_acyltransferase"/>
</dbReference>
<evidence type="ECO:0000256" key="2">
    <source>
        <dbReference type="ARBA" id="ARBA00023315"/>
    </source>
</evidence>
<organism evidence="5 6">
    <name type="scientific">Rheinheimera soli</name>
    <dbReference type="NCBI Taxonomy" id="443616"/>
    <lineage>
        <taxon>Bacteria</taxon>
        <taxon>Pseudomonadati</taxon>
        <taxon>Pseudomonadota</taxon>
        <taxon>Gammaproteobacteria</taxon>
        <taxon>Chromatiales</taxon>
        <taxon>Chromatiaceae</taxon>
        <taxon>Rheinheimera</taxon>
    </lineage>
</organism>
<dbReference type="RefSeq" id="WP_310281685.1">
    <property type="nucleotide sequence ID" value="NZ_JAVDWR010000026.1"/>
</dbReference>
<dbReference type="InterPro" id="IPR000182">
    <property type="entry name" value="GNAT_dom"/>
</dbReference>
<dbReference type="SUPFAM" id="SSF55729">
    <property type="entry name" value="Acyl-CoA N-acyltransferases (Nat)"/>
    <property type="match status" value="1"/>
</dbReference>
<evidence type="ECO:0000256" key="1">
    <source>
        <dbReference type="ARBA" id="ARBA00022679"/>
    </source>
</evidence>
<protein>
    <submittedName>
        <fullName evidence="5">RimJ/RimL family protein N-acetyltransferase</fullName>
    </submittedName>
</protein>
<keyword evidence="2" id="KW-0012">Acyltransferase</keyword>
<sequence>MIPTLETERLILRPFKAEDAQRVQLLAGEKIIADMTENIPHPYLDGMAEGWIGLHDAWCKNRAAVVFAIVIRESGELIGAVSITQISGQSGNLGYWIGLPYWGQGYCTEASMRILEFGFNHYGLSCIDARHLSENPASGKVITKSGFKYVSDDVVAEREYKYYELKKGRWQSINKTL</sequence>
<evidence type="ECO:0000256" key="3">
    <source>
        <dbReference type="ARBA" id="ARBA00038502"/>
    </source>
</evidence>
<comment type="caution">
    <text evidence="5">The sequence shown here is derived from an EMBL/GenBank/DDBJ whole genome shotgun (WGS) entry which is preliminary data.</text>
</comment>
<feature type="domain" description="N-acetyltransferase" evidence="4">
    <location>
        <begin position="10"/>
        <end position="169"/>
    </location>
</feature>